<feature type="region of interest" description="Disordered" evidence="1">
    <location>
        <begin position="276"/>
        <end position="301"/>
    </location>
</feature>
<feature type="non-terminal residue" evidence="2">
    <location>
        <position position="730"/>
    </location>
</feature>
<dbReference type="Proteomes" id="UP001057375">
    <property type="component" value="Unassembled WGS sequence"/>
</dbReference>
<feature type="compositionally biased region" description="Acidic residues" evidence="1">
    <location>
        <begin position="281"/>
        <end position="297"/>
    </location>
</feature>
<feature type="compositionally biased region" description="Polar residues" evidence="1">
    <location>
        <begin position="199"/>
        <end position="214"/>
    </location>
</feature>
<name>A0ABQ5JRU8_9EUKA</name>
<evidence type="ECO:0000313" key="3">
    <source>
        <dbReference type="Proteomes" id="UP001057375"/>
    </source>
</evidence>
<evidence type="ECO:0000256" key="1">
    <source>
        <dbReference type="SAM" id="MobiDB-lite"/>
    </source>
</evidence>
<feature type="compositionally biased region" description="Basic and acidic residues" evidence="1">
    <location>
        <begin position="524"/>
        <end position="542"/>
    </location>
</feature>
<comment type="caution">
    <text evidence="2">The sequence shown here is derived from an EMBL/GenBank/DDBJ whole genome shotgun (WGS) entry which is preliminary data.</text>
</comment>
<organism evidence="2 3">
    <name type="scientific">Aduncisulcus paluster</name>
    <dbReference type="NCBI Taxonomy" id="2918883"/>
    <lineage>
        <taxon>Eukaryota</taxon>
        <taxon>Metamonada</taxon>
        <taxon>Carpediemonas-like organisms</taxon>
        <taxon>Aduncisulcus</taxon>
    </lineage>
</organism>
<keyword evidence="3" id="KW-1185">Reference proteome</keyword>
<gene>
    <name evidence="2" type="ORF">ADUPG1_010553</name>
</gene>
<evidence type="ECO:0000313" key="2">
    <source>
        <dbReference type="EMBL" id="GKT14762.1"/>
    </source>
</evidence>
<dbReference type="EMBL" id="BQXS01011619">
    <property type="protein sequence ID" value="GKT14762.1"/>
    <property type="molecule type" value="Genomic_DNA"/>
</dbReference>
<proteinExistence type="predicted"/>
<accession>A0ABQ5JRU8</accession>
<sequence length="730" mass="81638">LQILNCIAKNTHFPIHISQYEKNPSDFVQSLRNHFEISLNVPHIRHFLFQNPIFGTTLSDIHDILRFSSLFEKIVNDLRSIKGIRLVPWPSNDDCKAFFKLFRPHLFYILQYEKFGRHFLSVSVPKSSVNPIMECKRRVCWDTPTTEKESDGISCQFPPLDVPMPLSRPLFAVDYSPFHNPAQNRPVDQSFLPRGPFSAATSEDPYTSSFSTFRPSKEYEATQTYKSRRIPTPIPPEASRVLSQAISRPSPAEYMASNPFQSSIPSINHSYVLESVSEQPNLEEEGEEEEEEEEEGEKEMRDVLCSPTTMSNDNLSPNSYVLHDAPCCHAMEKDQEDSFSESESSSSFIFTSATSLFSASSPSLPEISTTTPSVPLPSTSSFPLRDRLISNHPPYHLSTHHSSSIYGGKRAILGPSTKWSIADSHYTGGNSGCDTSTHSMPHYDNKPKTTNSIDLFAPTPTYEPSSTCSTPNSSPPFCCSHAPPHPSSMRPPCFSPPMSLVRPKGIPVVQINSHASIELSSHASMREKESFASVEEHEREEEVEKEEEEEKMEIRDDGTTCTQQEEDCLLSSPSCMYCVFDDDGSDAEGESLSLCCADVFDHLQPYKEYKNFDENGHLSKIYSVNREQKESESVEARDKDHFCEDSSQLLPGNEIEDGEKKIDIYRHKDTSCSSNHNGTSTITYGSSSSILFPSISSVVPHGPPHAPSSSLLPKFVSYASNTSCSHSYES</sequence>
<protein>
    <submittedName>
        <fullName evidence="2">Uncharacterized protein</fullName>
    </submittedName>
</protein>
<reference evidence="2" key="1">
    <citation type="submission" date="2022-03" db="EMBL/GenBank/DDBJ databases">
        <title>Draft genome sequence of Aduncisulcus paluster, a free-living microaerophilic Fornicata.</title>
        <authorList>
            <person name="Yuyama I."/>
            <person name="Kume K."/>
            <person name="Tamura T."/>
            <person name="Inagaki Y."/>
            <person name="Hashimoto T."/>
        </authorList>
    </citation>
    <scope>NUCLEOTIDE SEQUENCE</scope>
    <source>
        <strain evidence="2">NY0171</strain>
    </source>
</reference>
<feature type="region of interest" description="Disordered" evidence="1">
    <location>
        <begin position="184"/>
        <end position="235"/>
    </location>
</feature>
<feature type="region of interest" description="Disordered" evidence="1">
    <location>
        <begin position="522"/>
        <end position="561"/>
    </location>
</feature>
<feature type="non-terminal residue" evidence="2">
    <location>
        <position position="1"/>
    </location>
</feature>